<comment type="similarity">
    <text evidence="7">Belongs to the FBPase class 1 family.</text>
</comment>
<accession>A0A9P6N7W9</accession>
<name>A0A9P6N7W9_9BASI</name>
<dbReference type="AlphaFoldDB" id="A0A9P6N7W9"/>
<dbReference type="InterPro" id="IPR000146">
    <property type="entry name" value="FBPase_class-1"/>
</dbReference>
<comment type="pathway">
    <text evidence="6">Carbohydrate biosynthesis.</text>
</comment>
<comment type="catalytic activity">
    <reaction evidence="1">
        <text>beta-D-fructose 1,6-bisphosphate + H2O = beta-D-fructose 6-phosphate + phosphate</text>
        <dbReference type="Rhea" id="RHEA:11064"/>
        <dbReference type="ChEBI" id="CHEBI:15377"/>
        <dbReference type="ChEBI" id="CHEBI:32966"/>
        <dbReference type="ChEBI" id="CHEBI:43474"/>
        <dbReference type="ChEBI" id="CHEBI:57634"/>
        <dbReference type="EC" id="3.1.3.11"/>
    </reaction>
</comment>
<evidence type="ECO:0000256" key="5">
    <source>
        <dbReference type="ARBA" id="ARBA00022842"/>
    </source>
</evidence>
<dbReference type="GO" id="GO:0006000">
    <property type="term" value="P:fructose metabolic process"/>
    <property type="evidence" value="ECO:0007669"/>
    <property type="project" value="TreeGrafter"/>
</dbReference>
<dbReference type="GO" id="GO:0042132">
    <property type="term" value="F:fructose 1,6-bisphosphate 1-phosphatase activity"/>
    <property type="evidence" value="ECO:0007669"/>
    <property type="project" value="UniProtKB-EC"/>
</dbReference>
<evidence type="ECO:0000256" key="1">
    <source>
        <dbReference type="ARBA" id="ARBA00001273"/>
    </source>
</evidence>
<dbReference type="GO" id="GO:0006094">
    <property type="term" value="P:gluconeogenesis"/>
    <property type="evidence" value="ECO:0007669"/>
    <property type="project" value="TreeGrafter"/>
</dbReference>
<dbReference type="Pfam" id="PF00316">
    <property type="entry name" value="FBPase"/>
    <property type="match status" value="1"/>
</dbReference>
<dbReference type="GO" id="GO:0006002">
    <property type="term" value="P:fructose 6-phosphate metabolic process"/>
    <property type="evidence" value="ECO:0007669"/>
    <property type="project" value="TreeGrafter"/>
</dbReference>
<dbReference type="InterPro" id="IPR033391">
    <property type="entry name" value="FBPase_N"/>
</dbReference>
<evidence type="ECO:0000313" key="9">
    <source>
        <dbReference type="EMBL" id="KAG0138995.1"/>
    </source>
</evidence>
<dbReference type="EC" id="3.1.3.11" evidence="3"/>
<comment type="subunit">
    <text evidence="2">Homotetramer.</text>
</comment>
<keyword evidence="7" id="KW-0119">Carbohydrate metabolism</keyword>
<dbReference type="PANTHER" id="PTHR11556:SF1">
    <property type="entry name" value="FRUCTOSE-BISPHOSPHATASE"/>
    <property type="match status" value="1"/>
</dbReference>
<sequence>MYKEKKKKLDVLSEQIMINSLRASGKIALMLSEEDIKYLSKLIHEDLSISYMDVGVDIGTIFGIYCVTNGETPSLEHILKPGKEMVAAGYCMYGSSTNLVISTGNSVNGYTLDNDVMYGFFLSSLL</sequence>
<dbReference type="Gene3D" id="3.30.540.10">
    <property type="entry name" value="Fructose-1,6-Bisphosphatase, subunit A, domain 1"/>
    <property type="match status" value="1"/>
</dbReference>
<dbReference type="Proteomes" id="UP000886653">
    <property type="component" value="Unassembled WGS sequence"/>
</dbReference>
<keyword evidence="10" id="KW-1185">Reference proteome</keyword>
<evidence type="ECO:0000256" key="6">
    <source>
        <dbReference type="ARBA" id="ARBA00024331"/>
    </source>
</evidence>
<protein>
    <recommendedName>
        <fullName evidence="3">fructose-bisphosphatase</fullName>
        <ecNumber evidence="3">3.1.3.11</ecNumber>
    </recommendedName>
</protein>
<dbReference type="EMBL" id="MU167992">
    <property type="protein sequence ID" value="KAG0138995.1"/>
    <property type="molecule type" value="Genomic_DNA"/>
</dbReference>
<feature type="domain" description="Fructose-1-6-bisphosphatase class I N-terminal" evidence="8">
    <location>
        <begin position="4"/>
        <end position="116"/>
    </location>
</feature>
<dbReference type="PANTHER" id="PTHR11556">
    <property type="entry name" value="FRUCTOSE-1,6-BISPHOSPHATASE-RELATED"/>
    <property type="match status" value="1"/>
</dbReference>
<dbReference type="GO" id="GO:0005829">
    <property type="term" value="C:cytosol"/>
    <property type="evidence" value="ECO:0007669"/>
    <property type="project" value="TreeGrafter"/>
</dbReference>
<reference evidence="9" key="1">
    <citation type="submission" date="2013-11" db="EMBL/GenBank/DDBJ databases">
        <title>Genome sequence of the fusiform rust pathogen reveals effectors for host alternation and coevolution with pine.</title>
        <authorList>
            <consortium name="DOE Joint Genome Institute"/>
            <person name="Smith K."/>
            <person name="Pendleton A."/>
            <person name="Kubisiak T."/>
            <person name="Anderson C."/>
            <person name="Salamov A."/>
            <person name="Aerts A."/>
            <person name="Riley R."/>
            <person name="Clum A."/>
            <person name="Lindquist E."/>
            <person name="Ence D."/>
            <person name="Campbell M."/>
            <person name="Kronenberg Z."/>
            <person name="Feau N."/>
            <person name="Dhillon B."/>
            <person name="Hamelin R."/>
            <person name="Burleigh J."/>
            <person name="Smith J."/>
            <person name="Yandell M."/>
            <person name="Nelson C."/>
            <person name="Grigoriev I."/>
            <person name="Davis J."/>
        </authorList>
    </citation>
    <scope>NUCLEOTIDE SEQUENCE</scope>
    <source>
        <strain evidence="9">G11</strain>
    </source>
</reference>
<evidence type="ECO:0000256" key="4">
    <source>
        <dbReference type="ARBA" id="ARBA00022723"/>
    </source>
</evidence>
<dbReference type="GO" id="GO:0005986">
    <property type="term" value="P:sucrose biosynthetic process"/>
    <property type="evidence" value="ECO:0007669"/>
    <property type="project" value="TreeGrafter"/>
</dbReference>
<evidence type="ECO:0000256" key="2">
    <source>
        <dbReference type="ARBA" id="ARBA00011881"/>
    </source>
</evidence>
<gene>
    <name evidence="9" type="ORF">CROQUDRAFT_707489</name>
</gene>
<evidence type="ECO:0000259" key="8">
    <source>
        <dbReference type="Pfam" id="PF00316"/>
    </source>
</evidence>
<keyword evidence="4" id="KW-0479">Metal-binding</keyword>
<proteinExistence type="inferred from homology"/>
<keyword evidence="7" id="KW-0378">Hydrolase</keyword>
<dbReference type="SUPFAM" id="SSF56655">
    <property type="entry name" value="Carbohydrate phosphatase"/>
    <property type="match status" value="1"/>
</dbReference>
<keyword evidence="5" id="KW-0460">Magnesium</keyword>
<dbReference type="PRINTS" id="PR00115">
    <property type="entry name" value="F16BPHPHTASE"/>
</dbReference>
<evidence type="ECO:0000256" key="3">
    <source>
        <dbReference type="ARBA" id="ARBA00013093"/>
    </source>
</evidence>
<evidence type="ECO:0000256" key="7">
    <source>
        <dbReference type="RuleBase" id="RU000508"/>
    </source>
</evidence>
<dbReference type="OrthoDB" id="10256725at2759"/>
<comment type="caution">
    <text evidence="9">The sequence shown here is derived from an EMBL/GenBank/DDBJ whole genome shotgun (WGS) entry which is preliminary data.</text>
</comment>
<evidence type="ECO:0000313" key="10">
    <source>
        <dbReference type="Proteomes" id="UP000886653"/>
    </source>
</evidence>
<dbReference type="GO" id="GO:0046872">
    <property type="term" value="F:metal ion binding"/>
    <property type="evidence" value="ECO:0007669"/>
    <property type="project" value="UniProtKB-KW"/>
</dbReference>
<dbReference type="GO" id="GO:0030388">
    <property type="term" value="P:fructose 1,6-bisphosphate metabolic process"/>
    <property type="evidence" value="ECO:0007669"/>
    <property type="project" value="TreeGrafter"/>
</dbReference>
<organism evidence="9 10">
    <name type="scientific">Cronartium quercuum f. sp. fusiforme G11</name>
    <dbReference type="NCBI Taxonomy" id="708437"/>
    <lineage>
        <taxon>Eukaryota</taxon>
        <taxon>Fungi</taxon>
        <taxon>Dikarya</taxon>
        <taxon>Basidiomycota</taxon>
        <taxon>Pucciniomycotina</taxon>
        <taxon>Pucciniomycetes</taxon>
        <taxon>Pucciniales</taxon>
        <taxon>Coleosporiaceae</taxon>
        <taxon>Cronartium</taxon>
    </lineage>
</organism>
<dbReference type="InterPro" id="IPR028343">
    <property type="entry name" value="FBPtase"/>
</dbReference>